<feature type="region of interest" description="Disordered" evidence="1">
    <location>
        <begin position="114"/>
        <end position="133"/>
    </location>
</feature>
<organism evidence="3 4">
    <name type="scientific">Candidatus Segetimicrobium genomatis</name>
    <dbReference type="NCBI Taxonomy" id="2569760"/>
    <lineage>
        <taxon>Bacteria</taxon>
        <taxon>Bacillati</taxon>
        <taxon>Candidatus Sysuimicrobiota</taxon>
        <taxon>Candidatus Sysuimicrobiia</taxon>
        <taxon>Candidatus Sysuimicrobiales</taxon>
        <taxon>Candidatus Segetimicrobiaceae</taxon>
        <taxon>Candidatus Segetimicrobium</taxon>
    </lineage>
</organism>
<comment type="caution">
    <text evidence="3">The sequence shown here is derived from an EMBL/GenBank/DDBJ whole genome shotgun (WGS) entry which is preliminary data.</text>
</comment>
<feature type="domain" description="DUF7948" evidence="2">
    <location>
        <begin position="75"/>
        <end position="178"/>
    </location>
</feature>
<sequence length="179" mass="19162">MGRKGLGLVLSVIIAVGGIVFPAQSRLTLTPGSPPGIASRWTAAGIHLAPPAFLAEAAATSRQPSPTYGTLPLYFEANRGQTDPQVKFLARAGRHTFFLTPTEAVLVLAPPKEKGKAKARARHSSKQPQDRPVLRMRFAGANPAPRVTGLEPLPGQAHYFIGNNPANWHTHVPLYARVP</sequence>
<evidence type="ECO:0000313" key="3">
    <source>
        <dbReference type="EMBL" id="TMI77999.1"/>
    </source>
</evidence>
<reference evidence="3 4" key="1">
    <citation type="journal article" date="2019" name="Nat. Microbiol.">
        <title>Mediterranean grassland soil C-N compound turnover is dependent on rainfall and depth, and is mediated by genomically divergent microorganisms.</title>
        <authorList>
            <person name="Diamond S."/>
            <person name="Andeer P.F."/>
            <person name="Li Z."/>
            <person name="Crits-Christoph A."/>
            <person name="Burstein D."/>
            <person name="Anantharaman K."/>
            <person name="Lane K.R."/>
            <person name="Thomas B.C."/>
            <person name="Pan C."/>
            <person name="Northen T.R."/>
            <person name="Banfield J.F."/>
        </authorList>
    </citation>
    <scope>NUCLEOTIDE SEQUENCE [LARGE SCALE GENOMIC DNA]</scope>
    <source>
        <strain evidence="3">NP_7</strain>
    </source>
</reference>
<name>A0A537J356_9BACT</name>
<dbReference type="AlphaFoldDB" id="A0A537J356"/>
<evidence type="ECO:0000313" key="4">
    <source>
        <dbReference type="Proteomes" id="UP000320048"/>
    </source>
</evidence>
<gene>
    <name evidence="3" type="ORF">E6H04_13220</name>
</gene>
<dbReference type="InterPro" id="IPR057708">
    <property type="entry name" value="DUF7948"/>
</dbReference>
<dbReference type="EMBL" id="VBAO01000412">
    <property type="protein sequence ID" value="TMI77999.1"/>
    <property type="molecule type" value="Genomic_DNA"/>
</dbReference>
<protein>
    <recommendedName>
        <fullName evidence="2">DUF7948 domain-containing protein</fullName>
    </recommendedName>
</protein>
<accession>A0A537J356</accession>
<dbReference type="Proteomes" id="UP000320048">
    <property type="component" value="Unassembled WGS sequence"/>
</dbReference>
<proteinExistence type="predicted"/>
<dbReference type="Pfam" id="PF25778">
    <property type="entry name" value="DUF7948"/>
    <property type="match status" value="1"/>
</dbReference>
<evidence type="ECO:0000256" key="1">
    <source>
        <dbReference type="SAM" id="MobiDB-lite"/>
    </source>
</evidence>
<evidence type="ECO:0000259" key="2">
    <source>
        <dbReference type="Pfam" id="PF25778"/>
    </source>
</evidence>